<dbReference type="InterPro" id="IPR013096">
    <property type="entry name" value="Cupin_2"/>
</dbReference>
<dbReference type="Proteomes" id="UP000287823">
    <property type="component" value="Unassembled WGS sequence"/>
</dbReference>
<reference evidence="2 3" key="1">
    <citation type="journal article" date="2011" name="Front. Microbiol.">
        <title>Genomic signatures of strain selection and enhancement in Bacillus atrophaeus var. globigii, a historical biowarfare simulant.</title>
        <authorList>
            <person name="Gibbons H.S."/>
            <person name="Broomall S.M."/>
            <person name="McNew L.A."/>
            <person name="Daligault H."/>
            <person name="Chapman C."/>
            <person name="Bruce D."/>
            <person name="Karavis M."/>
            <person name="Krepps M."/>
            <person name="McGregor P.A."/>
            <person name="Hong C."/>
            <person name="Park K.H."/>
            <person name="Akmal A."/>
            <person name="Feldman A."/>
            <person name="Lin J.S."/>
            <person name="Chang W.E."/>
            <person name="Higgs B.W."/>
            <person name="Demirev P."/>
            <person name="Lindquist J."/>
            <person name="Liem A."/>
            <person name="Fochler E."/>
            <person name="Read T.D."/>
            <person name="Tapia R."/>
            <person name="Johnson S."/>
            <person name="Bishop-Lilly K.A."/>
            <person name="Detter C."/>
            <person name="Han C."/>
            <person name="Sozhamannan S."/>
            <person name="Rosenzweig C.N."/>
            <person name="Skowronski E.W."/>
        </authorList>
    </citation>
    <scope>NUCLEOTIDE SEQUENCE [LARGE SCALE GENOMIC DNA]</scope>
    <source>
        <strain evidence="2 3">Y4G10-17</strain>
    </source>
</reference>
<dbReference type="InterPro" id="IPR014710">
    <property type="entry name" value="RmlC-like_jellyroll"/>
</dbReference>
<accession>A0A432WM51</accession>
<feature type="domain" description="Cupin type-2" evidence="1">
    <location>
        <begin position="39"/>
        <end position="93"/>
    </location>
</feature>
<dbReference type="EMBL" id="PIPO01000001">
    <property type="protein sequence ID" value="RUO34863.1"/>
    <property type="molecule type" value="Genomic_DNA"/>
</dbReference>
<evidence type="ECO:0000313" key="2">
    <source>
        <dbReference type="EMBL" id="RUO34863.1"/>
    </source>
</evidence>
<evidence type="ECO:0000259" key="1">
    <source>
        <dbReference type="Pfam" id="PF07883"/>
    </source>
</evidence>
<protein>
    <submittedName>
        <fullName evidence="2">Cupin domain-containing protein</fullName>
    </submittedName>
</protein>
<dbReference type="SUPFAM" id="SSF51182">
    <property type="entry name" value="RmlC-like cupins"/>
    <property type="match status" value="1"/>
</dbReference>
<comment type="caution">
    <text evidence="2">The sequence shown here is derived from an EMBL/GenBank/DDBJ whole genome shotgun (WGS) entry which is preliminary data.</text>
</comment>
<dbReference type="RefSeq" id="WP_126797900.1">
    <property type="nucleotide sequence ID" value="NZ_PIPO01000001.1"/>
</dbReference>
<evidence type="ECO:0000313" key="3">
    <source>
        <dbReference type="Proteomes" id="UP000287823"/>
    </source>
</evidence>
<organism evidence="2 3">
    <name type="scientific">Aliidiomarina soli</name>
    <dbReference type="NCBI Taxonomy" id="1928574"/>
    <lineage>
        <taxon>Bacteria</taxon>
        <taxon>Pseudomonadati</taxon>
        <taxon>Pseudomonadota</taxon>
        <taxon>Gammaproteobacteria</taxon>
        <taxon>Alteromonadales</taxon>
        <taxon>Idiomarinaceae</taxon>
        <taxon>Aliidiomarina</taxon>
    </lineage>
</organism>
<dbReference type="Gene3D" id="2.60.120.10">
    <property type="entry name" value="Jelly Rolls"/>
    <property type="match status" value="1"/>
</dbReference>
<dbReference type="InterPro" id="IPR011051">
    <property type="entry name" value="RmlC_Cupin_sf"/>
</dbReference>
<keyword evidence="3" id="KW-1185">Reference proteome</keyword>
<gene>
    <name evidence="2" type="ORF">CWE14_02370</name>
</gene>
<dbReference type="Pfam" id="PF07883">
    <property type="entry name" value="Cupin_2"/>
    <property type="match status" value="1"/>
</dbReference>
<dbReference type="AlphaFoldDB" id="A0A432WM51"/>
<name>A0A432WM51_9GAMM</name>
<sequence length="114" mass="12981">MIFNTEDFEKELPLPANQKWEEGVWDIEAYKRGSMSLIYFAPEGHDYQTPHDQDELYFVIEGAGQIEIEGVIHPFKRGSSIFVAAGQQHQFIGELSGMKMWVVFWGPKGGESKA</sequence>
<proteinExistence type="predicted"/>